<organism evidence="2 3">
    <name type="scientific">Elysia marginata</name>
    <dbReference type="NCBI Taxonomy" id="1093978"/>
    <lineage>
        <taxon>Eukaryota</taxon>
        <taxon>Metazoa</taxon>
        <taxon>Spiralia</taxon>
        <taxon>Lophotrochozoa</taxon>
        <taxon>Mollusca</taxon>
        <taxon>Gastropoda</taxon>
        <taxon>Heterobranchia</taxon>
        <taxon>Euthyneura</taxon>
        <taxon>Panpulmonata</taxon>
        <taxon>Sacoglossa</taxon>
        <taxon>Placobranchoidea</taxon>
        <taxon>Plakobranchidae</taxon>
        <taxon>Elysia</taxon>
    </lineage>
</organism>
<sequence>MSRKTFIVFLLTLFWICCEGFDLTFNHFVPDTTPQPTARRVCGILKCIETLAEVDQSDAALNNRTRTLTSFSLYKTRLGGDGTRGPWQKLASLTPRHPSLNRVSDGMKISGQLSDQQATVSLELVKSHDCLESQFSCVVVSVDNQGQTSVKKSVVGKALDSQADYGPQFQEGNAAMPFGKSSVNDQSGSAALTQFLGLKLDWVQTGLMNSLKNLENKLDDKVTDIRAALDDKIAGLNRSMESRFGQMDVKITNLQNRLEDKLVESERRLTEALRDIKLTNSGTEGLCDPLTSKLDNMEAKQEANRKQLDRCVSEVIKLSNSQDNATEKVFDRLTTLTTSMQIFRENFTSFDDQLERLESAAGQCSLSVTGQNDKLAEVESTITSLSGITQNLVTSVDTFREEYSGGALVPVDEFFDLSGTGNKDWRLAFRGTPYIDVKIYPAYMHGTGIPIEVEEGCKQFNQSLPCTNHYRNSDAFNSWSGIDQVLFAVYKGDRMVHRVIFNGKGSSFTTWFSPDRIVESTWVDLTSKKHAVFSIFGEKTSAVERRFFMHFDYPRGCAGFRGWFYAGDLHGGCTADQTDAVPQFRYATGNTLAVYASQDSARADAIGIFLKYE</sequence>
<evidence type="ECO:0008006" key="4">
    <source>
        <dbReference type="Google" id="ProtNLM"/>
    </source>
</evidence>
<dbReference type="Proteomes" id="UP000762676">
    <property type="component" value="Unassembled WGS sequence"/>
</dbReference>
<dbReference type="EMBL" id="BMAT01006367">
    <property type="protein sequence ID" value="GFS11148.1"/>
    <property type="molecule type" value="Genomic_DNA"/>
</dbReference>
<reference evidence="2 3" key="1">
    <citation type="journal article" date="2021" name="Elife">
        <title>Chloroplast acquisition without the gene transfer in kleptoplastic sea slugs, Plakobranchus ocellatus.</title>
        <authorList>
            <person name="Maeda T."/>
            <person name="Takahashi S."/>
            <person name="Yoshida T."/>
            <person name="Shimamura S."/>
            <person name="Takaki Y."/>
            <person name="Nagai Y."/>
            <person name="Toyoda A."/>
            <person name="Suzuki Y."/>
            <person name="Arimoto A."/>
            <person name="Ishii H."/>
            <person name="Satoh N."/>
            <person name="Nishiyama T."/>
            <person name="Hasebe M."/>
            <person name="Maruyama T."/>
            <person name="Minagawa J."/>
            <person name="Obokata J."/>
            <person name="Shigenobu S."/>
        </authorList>
    </citation>
    <scope>NUCLEOTIDE SEQUENCE [LARGE SCALE GENOMIC DNA]</scope>
</reference>
<accession>A0AAV4IKT8</accession>
<dbReference type="AlphaFoldDB" id="A0AAV4IKT8"/>
<feature type="chain" id="PRO_5043752703" description="Fibrinogen C-terminal domain-containing protein" evidence="1">
    <location>
        <begin position="21"/>
        <end position="613"/>
    </location>
</feature>
<proteinExistence type="predicted"/>
<protein>
    <recommendedName>
        <fullName evidence="4">Fibrinogen C-terminal domain-containing protein</fullName>
    </recommendedName>
</protein>
<name>A0AAV4IKT8_9GAST</name>
<gene>
    <name evidence="2" type="ORF">ElyMa_003078200</name>
</gene>
<keyword evidence="1" id="KW-0732">Signal</keyword>
<evidence type="ECO:0000313" key="3">
    <source>
        <dbReference type="Proteomes" id="UP000762676"/>
    </source>
</evidence>
<evidence type="ECO:0000256" key="1">
    <source>
        <dbReference type="SAM" id="SignalP"/>
    </source>
</evidence>
<feature type="signal peptide" evidence="1">
    <location>
        <begin position="1"/>
        <end position="20"/>
    </location>
</feature>
<evidence type="ECO:0000313" key="2">
    <source>
        <dbReference type="EMBL" id="GFS11148.1"/>
    </source>
</evidence>
<comment type="caution">
    <text evidence="2">The sequence shown here is derived from an EMBL/GenBank/DDBJ whole genome shotgun (WGS) entry which is preliminary data.</text>
</comment>
<keyword evidence="3" id="KW-1185">Reference proteome</keyword>